<sequence>MEITNTPNNEVSVPHIGQTAIINIHMEEWIQNGITRFYRVLSEDPVNSVKPVLGIIDSKGNVVDMSNDNWPIDVAEHTTDNTSDISNNGFSEVDEEQFCTSYNGNKDVIDLCSNGISEADKEQSCTSNNGNKDVMNEIVDLNKEHFLTETRNQDVNNRTNVLNDMNKGDLYVVKNGNAYLSDIGSSEIDNVNKDHAYLSSQDVISTVKWDHSYVAMYGSAGVTSQAISSEECCDVALDGGALSPSALTVSSETMDSGSRASSIITISSRSSSMDFLNKTEEDIDDDVLLHAVDNLLSRCNRMVKQEELSPPHSTYLIDDFQVNEPSEKNHDDEHYAVKDLEDEPPEKNRVEESFIVDDVVEDIQDSPMSDFIVDDVVEDIQDSPCETPHGRRNNSFIVDDVVEDIQDSPCETPHGSRNDSFIVDDVVEDIQDNPCETPHVNTDNRSTVEDILNRTGEYNNEFLNAIDFHINVTMDHMEDHNSIDPDINTGFLSCENCPLGPRCPFGTSAQYEERTHQDSSVSGTNAINNAIIETIVLSDSSDEASTSDCIRNIASISSEPNESIQQSRDSTQKSKRNKRKKKSSGTKRTKIRKS</sequence>
<evidence type="ECO:0000256" key="1">
    <source>
        <dbReference type="SAM" id="MobiDB-lite"/>
    </source>
</evidence>
<dbReference type="GeneID" id="106664690"/>
<dbReference type="Proteomes" id="UP000494040">
    <property type="component" value="Unassembled WGS sequence"/>
</dbReference>
<dbReference type="AlphaFoldDB" id="A0A8I6SN34"/>
<reference evidence="2" key="1">
    <citation type="submission" date="2022-01" db="UniProtKB">
        <authorList>
            <consortium name="EnsemblMetazoa"/>
        </authorList>
    </citation>
    <scope>IDENTIFICATION</scope>
</reference>
<feature type="compositionally biased region" description="Basic residues" evidence="1">
    <location>
        <begin position="573"/>
        <end position="594"/>
    </location>
</feature>
<evidence type="ECO:0000313" key="2">
    <source>
        <dbReference type="EnsemblMetazoa" id="XP_024083930.1"/>
    </source>
</evidence>
<keyword evidence="3" id="KW-1185">Reference proteome</keyword>
<feature type="region of interest" description="Disordered" evidence="1">
    <location>
        <begin position="555"/>
        <end position="594"/>
    </location>
</feature>
<dbReference type="KEGG" id="clec:106664690"/>
<organism evidence="2 3">
    <name type="scientific">Cimex lectularius</name>
    <name type="common">Bed bug</name>
    <name type="synonym">Acanthia lectularia</name>
    <dbReference type="NCBI Taxonomy" id="79782"/>
    <lineage>
        <taxon>Eukaryota</taxon>
        <taxon>Metazoa</taxon>
        <taxon>Ecdysozoa</taxon>
        <taxon>Arthropoda</taxon>
        <taxon>Hexapoda</taxon>
        <taxon>Insecta</taxon>
        <taxon>Pterygota</taxon>
        <taxon>Neoptera</taxon>
        <taxon>Paraneoptera</taxon>
        <taxon>Hemiptera</taxon>
        <taxon>Heteroptera</taxon>
        <taxon>Panheteroptera</taxon>
        <taxon>Cimicomorpha</taxon>
        <taxon>Cimicidae</taxon>
        <taxon>Cimex</taxon>
    </lineage>
</organism>
<dbReference type="RefSeq" id="XP_024083930.1">
    <property type="nucleotide sequence ID" value="XM_024228162.1"/>
</dbReference>
<accession>A0A8I6SN34</accession>
<protein>
    <submittedName>
        <fullName evidence="2">Uncharacterized protein</fullName>
    </submittedName>
</protein>
<dbReference type="OrthoDB" id="10685301at2759"/>
<proteinExistence type="predicted"/>
<feature type="compositionally biased region" description="Polar residues" evidence="1">
    <location>
        <begin position="555"/>
        <end position="569"/>
    </location>
</feature>
<evidence type="ECO:0000313" key="3">
    <source>
        <dbReference type="Proteomes" id="UP000494040"/>
    </source>
</evidence>
<name>A0A8I6SN34_CIMLE</name>
<dbReference type="EnsemblMetazoa" id="XM_024228162.1">
    <property type="protein sequence ID" value="XP_024083930.1"/>
    <property type="gene ID" value="LOC106664690"/>
</dbReference>